<feature type="compositionally biased region" description="Low complexity" evidence="1">
    <location>
        <begin position="100"/>
        <end position="113"/>
    </location>
</feature>
<organism evidence="2 3">
    <name type="scientific">Liparis tanakae</name>
    <name type="common">Tanaka's snailfish</name>
    <dbReference type="NCBI Taxonomy" id="230148"/>
    <lineage>
        <taxon>Eukaryota</taxon>
        <taxon>Metazoa</taxon>
        <taxon>Chordata</taxon>
        <taxon>Craniata</taxon>
        <taxon>Vertebrata</taxon>
        <taxon>Euteleostomi</taxon>
        <taxon>Actinopterygii</taxon>
        <taxon>Neopterygii</taxon>
        <taxon>Teleostei</taxon>
        <taxon>Neoteleostei</taxon>
        <taxon>Acanthomorphata</taxon>
        <taxon>Eupercaria</taxon>
        <taxon>Perciformes</taxon>
        <taxon>Cottioidei</taxon>
        <taxon>Cottales</taxon>
        <taxon>Liparidae</taxon>
        <taxon>Liparis</taxon>
    </lineage>
</organism>
<comment type="caution">
    <text evidence="2">The sequence shown here is derived from an EMBL/GenBank/DDBJ whole genome shotgun (WGS) entry which is preliminary data.</text>
</comment>
<evidence type="ECO:0000313" key="2">
    <source>
        <dbReference type="EMBL" id="TNN47918.1"/>
    </source>
</evidence>
<gene>
    <name evidence="2" type="ORF">EYF80_041861</name>
</gene>
<evidence type="ECO:0000256" key="1">
    <source>
        <dbReference type="SAM" id="MobiDB-lite"/>
    </source>
</evidence>
<dbReference type="AlphaFoldDB" id="A0A4Z2G323"/>
<protein>
    <submittedName>
        <fullName evidence="2">Uncharacterized protein</fullName>
    </submittedName>
</protein>
<feature type="region of interest" description="Disordered" evidence="1">
    <location>
        <begin position="43"/>
        <end position="135"/>
    </location>
</feature>
<evidence type="ECO:0000313" key="3">
    <source>
        <dbReference type="Proteomes" id="UP000314294"/>
    </source>
</evidence>
<name>A0A4Z2G323_9TELE</name>
<sequence>MNDVIKSNGIALDVISGFLFPQKHNNAGFIFSLRGRSFTSAASSSIGASRPHSTGRTRVGVAPPDGVPGLQEGEQPLLQDVEDGGEEEGERQQEEELVRELPPVVLGEELPPQLDGPRHGPELLAALVDRPRGGG</sequence>
<reference evidence="2 3" key="1">
    <citation type="submission" date="2019-03" db="EMBL/GenBank/DDBJ databases">
        <title>First draft genome of Liparis tanakae, snailfish: a comprehensive survey of snailfish specific genes.</title>
        <authorList>
            <person name="Kim W."/>
            <person name="Song I."/>
            <person name="Jeong J.-H."/>
            <person name="Kim D."/>
            <person name="Kim S."/>
            <person name="Ryu S."/>
            <person name="Song J.Y."/>
            <person name="Lee S.K."/>
        </authorList>
    </citation>
    <scope>NUCLEOTIDE SEQUENCE [LARGE SCALE GENOMIC DNA]</scope>
    <source>
        <tissue evidence="2">Muscle</tissue>
    </source>
</reference>
<dbReference type="Proteomes" id="UP000314294">
    <property type="component" value="Unassembled WGS sequence"/>
</dbReference>
<feature type="compositionally biased region" description="Polar residues" evidence="1">
    <location>
        <begin position="43"/>
        <end position="56"/>
    </location>
</feature>
<keyword evidence="3" id="KW-1185">Reference proteome</keyword>
<accession>A0A4Z2G323</accession>
<proteinExistence type="predicted"/>
<feature type="compositionally biased region" description="Acidic residues" evidence="1">
    <location>
        <begin position="80"/>
        <end position="89"/>
    </location>
</feature>
<dbReference type="EMBL" id="SRLO01000719">
    <property type="protein sequence ID" value="TNN47918.1"/>
    <property type="molecule type" value="Genomic_DNA"/>
</dbReference>
<feature type="compositionally biased region" description="Basic and acidic residues" evidence="1">
    <location>
        <begin position="90"/>
        <end position="99"/>
    </location>
</feature>